<dbReference type="EMBL" id="JANPWZ010002630">
    <property type="protein sequence ID" value="KAJ3557271.1"/>
    <property type="molecule type" value="Genomic_DNA"/>
</dbReference>
<reference evidence="5" key="1">
    <citation type="submission" date="2022-07" db="EMBL/GenBank/DDBJ databases">
        <title>Genome Sequence of Xylaria arbuscula.</title>
        <authorList>
            <person name="Buettner E."/>
        </authorList>
    </citation>
    <scope>NUCLEOTIDE SEQUENCE</scope>
    <source>
        <strain evidence="5">VT107</strain>
    </source>
</reference>
<dbReference type="Pfam" id="PF01251">
    <property type="entry name" value="Ribosomal_S7e"/>
    <property type="match status" value="1"/>
</dbReference>
<dbReference type="GO" id="GO:0003735">
    <property type="term" value="F:structural constituent of ribosome"/>
    <property type="evidence" value="ECO:0007669"/>
    <property type="project" value="InterPro"/>
</dbReference>
<keyword evidence="2 4" id="KW-0689">Ribosomal protein</keyword>
<dbReference type="GO" id="GO:0042274">
    <property type="term" value="P:ribosomal small subunit biogenesis"/>
    <property type="evidence" value="ECO:0007669"/>
    <property type="project" value="TreeGrafter"/>
</dbReference>
<evidence type="ECO:0000256" key="2">
    <source>
        <dbReference type="ARBA" id="ARBA00022980"/>
    </source>
</evidence>
<dbReference type="VEuPathDB" id="FungiDB:F4678DRAFT_416506"/>
<evidence type="ECO:0000256" key="4">
    <source>
        <dbReference type="RuleBase" id="RU364105"/>
    </source>
</evidence>
<accession>A0A9W8N5R4</accession>
<dbReference type="AlphaFoldDB" id="A0A9W8N5R4"/>
<dbReference type="GO" id="GO:0006364">
    <property type="term" value="P:rRNA processing"/>
    <property type="evidence" value="ECO:0007669"/>
    <property type="project" value="TreeGrafter"/>
</dbReference>
<dbReference type="GO" id="GO:0022627">
    <property type="term" value="C:cytosolic small ribosomal subunit"/>
    <property type="evidence" value="ECO:0007669"/>
    <property type="project" value="TreeGrafter"/>
</dbReference>
<keyword evidence="6" id="KW-1185">Reference proteome</keyword>
<proteinExistence type="inferred from homology"/>
<comment type="similarity">
    <text evidence="1 4">Belongs to the eukaryotic ribosomal protein eS7 family.</text>
</comment>
<protein>
    <recommendedName>
        <fullName evidence="4">40S ribosomal protein S7</fullName>
    </recommendedName>
</protein>
<dbReference type="GO" id="GO:0032040">
    <property type="term" value="C:small-subunit processome"/>
    <property type="evidence" value="ECO:0007669"/>
    <property type="project" value="TreeGrafter"/>
</dbReference>
<dbReference type="Proteomes" id="UP001148614">
    <property type="component" value="Unassembled WGS sequence"/>
</dbReference>
<comment type="caution">
    <text evidence="5">The sequence shown here is derived from an EMBL/GenBank/DDBJ whole genome shotgun (WGS) entry which is preliminary data.</text>
</comment>
<dbReference type="InterPro" id="IPR000554">
    <property type="entry name" value="Ribosomal_eS7"/>
</dbReference>
<sequence length="84" mass="9184">MSINKIAPNSPSRANPSELETSIAGALYDLETNTADLKAALRPLQFVSAREIEVGHGKKAIVIFVPVPSLQGFHRVQQRYVLDP</sequence>
<keyword evidence="3 4" id="KW-0687">Ribonucleoprotein</keyword>
<evidence type="ECO:0000256" key="3">
    <source>
        <dbReference type="ARBA" id="ARBA00023274"/>
    </source>
</evidence>
<gene>
    <name evidence="5" type="ORF">NPX13_g9961</name>
</gene>
<name>A0A9W8N5R4_9PEZI</name>
<dbReference type="PANTHER" id="PTHR11278">
    <property type="entry name" value="40S RIBOSOMAL PROTEIN S7"/>
    <property type="match status" value="1"/>
</dbReference>
<evidence type="ECO:0000313" key="6">
    <source>
        <dbReference type="Proteomes" id="UP001148614"/>
    </source>
</evidence>
<organism evidence="5 6">
    <name type="scientific">Xylaria arbuscula</name>
    <dbReference type="NCBI Taxonomy" id="114810"/>
    <lineage>
        <taxon>Eukaryota</taxon>
        <taxon>Fungi</taxon>
        <taxon>Dikarya</taxon>
        <taxon>Ascomycota</taxon>
        <taxon>Pezizomycotina</taxon>
        <taxon>Sordariomycetes</taxon>
        <taxon>Xylariomycetidae</taxon>
        <taxon>Xylariales</taxon>
        <taxon>Xylariaceae</taxon>
        <taxon>Xylaria</taxon>
    </lineage>
</organism>
<dbReference type="PANTHER" id="PTHR11278:SF0">
    <property type="entry name" value="SMALL RIBOSOMAL SUBUNIT PROTEIN ES7"/>
    <property type="match status" value="1"/>
</dbReference>
<dbReference type="GO" id="GO:0030686">
    <property type="term" value="C:90S preribosome"/>
    <property type="evidence" value="ECO:0007669"/>
    <property type="project" value="TreeGrafter"/>
</dbReference>
<evidence type="ECO:0000256" key="1">
    <source>
        <dbReference type="ARBA" id="ARBA00007820"/>
    </source>
</evidence>
<evidence type="ECO:0000313" key="5">
    <source>
        <dbReference type="EMBL" id="KAJ3557271.1"/>
    </source>
</evidence>
<dbReference type="GO" id="GO:0006412">
    <property type="term" value="P:translation"/>
    <property type="evidence" value="ECO:0007669"/>
    <property type="project" value="InterPro"/>
</dbReference>